<feature type="non-terminal residue" evidence="2">
    <location>
        <position position="1"/>
    </location>
</feature>
<dbReference type="AlphaFoldDB" id="A0A9E2L3J8"/>
<reference evidence="2" key="2">
    <citation type="submission" date="2021-04" db="EMBL/GenBank/DDBJ databases">
        <authorList>
            <person name="Gilroy R."/>
        </authorList>
    </citation>
    <scope>NUCLEOTIDE SEQUENCE</scope>
    <source>
        <strain evidence="2">Gambia15-2214</strain>
    </source>
</reference>
<comment type="caution">
    <text evidence="2">The sequence shown here is derived from an EMBL/GenBank/DDBJ whole genome shotgun (WGS) entry which is preliminary data.</text>
</comment>
<dbReference type="Proteomes" id="UP000823914">
    <property type="component" value="Unassembled WGS sequence"/>
</dbReference>
<keyword evidence="1" id="KW-1133">Transmembrane helix</keyword>
<protein>
    <submittedName>
        <fullName evidence="2">MFS transporter</fullName>
    </submittedName>
</protein>
<dbReference type="InterPro" id="IPR036259">
    <property type="entry name" value="MFS_trans_sf"/>
</dbReference>
<evidence type="ECO:0000256" key="1">
    <source>
        <dbReference type="SAM" id="Phobius"/>
    </source>
</evidence>
<feature type="transmembrane region" description="Helical" evidence="1">
    <location>
        <begin position="95"/>
        <end position="113"/>
    </location>
</feature>
<dbReference type="Gene3D" id="1.20.1250.20">
    <property type="entry name" value="MFS general substrate transporter like domains"/>
    <property type="match status" value="1"/>
</dbReference>
<feature type="transmembrane region" description="Helical" evidence="1">
    <location>
        <begin position="233"/>
        <end position="255"/>
    </location>
</feature>
<feature type="transmembrane region" description="Helical" evidence="1">
    <location>
        <begin position="63"/>
        <end position="83"/>
    </location>
</feature>
<feature type="transmembrane region" description="Helical" evidence="1">
    <location>
        <begin position="175"/>
        <end position="196"/>
    </location>
</feature>
<accession>A0A9E2L3J8</accession>
<sequence>EMSLETTEESTTLKGMFKILLRNNQLLVMAFIVLAYSTASTFLTTFGQNFFYFKFGYDGNKAFLFTVVYAVGTLISQSLYPILASKFTRMEMVKVSTIVAVIGYTIFLVFANVPIASFYAFLAVCFGGLLVFAGQGVFYMVMMIMMTNTIEYDQWKTGQRNEAIIFSVRPFMVKLSGAVQSLIFSLVLVACGLYAITNQVGQIESQISTGTVIKTEGVQQINTLLQQATGNQMLGLTASMTLIPMALMVVCYIVLKKKYIISEELYAKMIQDIQERTTTGKTTQ</sequence>
<dbReference type="EMBL" id="JAHLFV010000187">
    <property type="protein sequence ID" value="MBU3850485.1"/>
    <property type="molecule type" value="Genomic_DNA"/>
</dbReference>
<gene>
    <name evidence="2" type="ORF">IAA16_07970</name>
</gene>
<name>A0A9E2L3J8_9SPIR</name>
<evidence type="ECO:0000313" key="2">
    <source>
        <dbReference type="EMBL" id="MBU3850485.1"/>
    </source>
</evidence>
<keyword evidence="1" id="KW-0812">Transmembrane</keyword>
<evidence type="ECO:0000313" key="3">
    <source>
        <dbReference type="Proteomes" id="UP000823914"/>
    </source>
</evidence>
<keyword evidence="1" id="KW-0472">Membrane</keyword>
<reference evidence="2" key="1">
    <citation type="journal article" date="2021" name="PeerJ">
        <title>Extensive microbial diversity within the chicken gut microbiome revealed by metagenomics and culture.</title>
        <authorList>
            <person name="Gilroy R."/>
            <person name="Ravi A."/>
            <person name="Getino M."/>
            <person name="Pursley I."/>
            <person name="Horton D.L."/>
            <person name="Alikhan N.F."/>
            <person name="Baker D."/>
            <person name="Gharbi K."/>
            <person name="Hall N."/>
            <person name="Watson M."/>
            <person name="Adriaenssens E.M."/>
            <person name="Foster-Nyarko E."/>
            <person name="Jarju S."/>
            <person name="Secka A."/>
            <person name="Antonio M."/>
            <person name="Oren A."/>
            <person name="Chaudhuri R.R."/>
            <person name="La Ragione R."/>
            <person name="Hildebrand F."/>
            <person name="Pallen M.J."/>
        </authorList>
    </citation>
    <scope>NUCLEOTIDE SEQUENCE</scope>
    <source>
        <strain evidence="2">Gambia15-2214</strain>
    </source>
</reference>
<feature type="transmembrane region" description="Helical" evidence="1">
    <location>
        <begin position="26"/>
        <end position="51"/>
    </location>
</feature>
<proteinExistence type="predicted"/>
<dbReference type="Pfam" id="PF13347">
    <property type="entry name" value="MFS_2"/>
    <property type="match status" value="1"/>
</dbReference>
<organism evidence="2 3">
    <name type="scientific">Candidatus Treponema excrementipullorum</name>
    <dbReference type="NCBI Taxonomy" id="2838768"/>
    <lineage>
        <taxon>Bacteria</taxon>
        <taxon>Pseudomonadati</taxon>
        <taxon>Spirochaetota</taxon>
        <taxon>Spirochaetia</taxon>
        <taxon>Spirochaetales</taxon>
        <taxon>Treponemataceae</taxon>
        <taxon>Treponema</taxon>
    </lineage>
</organism>
<feature type="transmembrane region" description="Helical" evidence="1">
    <location>
        <begin position="119"/>
        <end position="141"/>
    </location>
</feature>
<dbReference type="SUPFAM" id="SSF103473">
    <property type="entry name" value="MFS general substrate transporter"/>
    <property type="match status" value="1"/>
</dbReference>